<dbReference type="HOGENOM" id="CLU_3433001_0_0_0"/>
<dbReference type="STRING" id="546414.Deide_18471"/>
<gene>
    <name evidence="1" type="ordered locus">Deide_18471</name>
</gene>
<evidence type="ECO:0000313" key="2">
    <source>
        <dbReference type="Proteomes" id="UP000002208"/>
    </source>
</evidence>
<name>X5H5J9_DEIDV</name>
<protein>
    <submittedName>
        <fullName evidence="1">Putative DAHP synthase gene leader peptide</fullName>
    </submittedName>
</protein>
<sequence length="16" mass="1976">MKLRSAFFYWFGVPRA</sequence>
<organism evidence="1 2">
    <name type="scientific">Deinococcus deserti (strain DSM 17065 / CIP 109153 / LMG 22923 / VCD115)</name>
    <dbReference type="NCBI Taxonomy" id="546414"/>
    <lineage>
        <taxon>Bacteria</taxon>
        <taxon>Thermotogati</taxon>
        <taxon>Deinococcota</taxon>
        <taxon>Deinococci</taxon>
        <taxon>Deinococcales</taxon>
        <taxon>Deinococcaceae</taxon>
        <taxon>Deinococcus</taxon>
    </lineage>
</organism>
<evidence type="ECO:0000313" key="1">
    <source>
        <dbReference type="EMBL" id="AHX26530.1"/>
    </source>
</evidence>
<dbReference type="EMBL" id="CP001114">
    <property type="protein sequence ID" value="AHX26530.1"/>
    <property type="molecule type" value="Genomic_DNA"/>
</dbReference>
<reference evidence="1 2" key="1">
    <citation type="journal article" date="2009" name="PLoS Genet.">
        <title>Alliance of proteomics and genomics to unravel the specificities of Sahara bacterium Deinococcus deserti.</title>
        <authorList>
            <person name="de Groot A."/>
            <person name="Dulermo R."/>
            <person name="Ortet P."/>
            <person name="Blanchard L."/>
            <person name="Guerin P."/>
            <person name="Fernandez B."/>
            <person name="Vacherie B."/>
            <person name="Dossat C."/>
            <person name="Jolivet E."/>
            <person name="Siguier P."/>
            <person name="Chandler M."/>
            <person name="Barakat M."/>
            <person name="Dedieu A."/>
            <person name="Barbe V."/>
            <person name="Heulin T."/>
            <person name="Sommer S."/>
            <person name="Achouak W."/>
            <person name="Armengaud J."/>
        </authorList>
    </citation>
    <scope>NUCLEOTIDE SEQUENCE [LARGE SCALE GENOMIC DNA]</scope>
    <source>
        <strain evidence="2">DSM 17065 / CIP 109153 / LMG 22923 / VCD115</strain>
    </source>
</reference>
<dbReference type="KEGG" id="ddr:Deide_18471"/>
<accession>X5H5J9</accession>
<proteinExistence type="predicted"/>
<dbReference type="AlphaFoldDB" id="X5H5J9"/>
<dbReference type="Proteomes" id="UP000002208">
    <property type="component" value="Chromosome"/>
</dbReference>
<keyword evidence="2" id="KW-1185">Reference proteome</keyword>